<evidence type="ECO:0000256" key="1">
    <source>
        <dbReference type="ARBA" id="ARBA00007257"/>
    </source>
</evidence>
<dbReference type="Gene3D" id="2.60.120.260">
    <property type="entry name" value="Galactose-binding domain-like"/>
    <property type="match status" value="1"/>
</dbReference>
<keyword evidence="2" id="KW-0964">Secreted</keyword>
<dbReference type="InterPro" id="IPR013783">
    <property type="entry name" value="Ig-like_fold"/>
</dbReference>
<dbReference type="SUPFAM" id="SSF49478">
    <property type="entry name" value="Cna protein B-type domain"/>
    <property type="match status" value="1"/>
</dbReference>
<protein>
    <recommendedName>
        <fullName evidence="4">F5/8 type C domain-containing protein</fullName>
    </recommendedName>
</protein>
<accession>A0A3Q8BDF8</accession>
<sequence length="70" mass="7932">MGVLESEKLSNGGASAVYIVRLYLNSVGKLRKKINRLAFRNAALVSYFLVAFWATLVSCYEDFTFFLVLF</sequence>
<dbReference type="EMBL" id="CP030010">
    <property type="protein sequence ID" value="ASW50660.2"/>
    <property type="molecule type" value="Genomic_DNA"/>
</dbReference>
<dbReference type="PROSITE" id="PS50022">
    <property type="entry name" value="FA58C_3"/>
    <property type="match status" value="1"/>
</dbReference>
<evidence type="ECO:0000313" key="5">
    <source>
        <dbReference type="EMBL" id="ASW50660.2"/>
    </source>
</evidence>
<dbReference type="PANTHER" id="PTHR36108">
    <property type="entry name" value="COLOSSIN-B-RELATED"/>
    <property type="match status" value="1"/>
</dbReference>
<keyword evidence="3" id="KW-0732">Signal</keyword>
<dbReference type="Gene3D" id="2.60.40.10">
    <property type="entry name" value="Immunoglobulins"/>
    <property type="match status" value="9"/>
</dbReference>
<dbReference type="PANTHER" id="PTHR36108:SF13">
    <property type="entry name" value="COLOSSIN-B-RELATED"/>
    <property type="match status" value="1"/>
</dbReference>
<gene>
    <name evidence="5" type="ORF">A7J08_09525</name>
</gene>
<name>A0A3Q8BDF8_STRSU</name>
<reference evidence="5" key="1">
    <citation type="journal article" date="2021" name="Front. Microbiol.">
        <title>Comparative Virulence and Genomic Analysis of Streptococcus suis Isolates.</title>
        <authorList>
            <person name="Nicholson T.L."/>
            <person name="Waack U."/>
            <person name="Anderson T.K."/>
            <person name="Bayles D.O."/>
            <person name="Zaia S.R."/>
            <person name="Goertz I."/>
            <person name="Eppinger M."/>
            <person name="Hau S.J."/>
            <person name="Brockmeier S.L."/>
            <person name="Shore S.M."/>
        </authorList>
    </citation>
    <scope>NUCLEOTIDE SEQUENCE</scope>
    <source>
        <strain evidence="5">SRD478</strain>
    </source>
</reference>
<dbReference type="Proteomes" id="UP000323128">
    <property type="component" value="Chromosome"/>
</dbReference>
<evidence type="ECO:0000256" key="3">
    <source>
        <dbReference type="ARBA" id="ARBA00022729"/>
    </source>
</evidence>
<comment type="similarity">
    <text evidence="1">Belongs to the serine-aspartate repeat-containing protein (SDr) family.</text>
</comment>
<evidence type="ECO:0000259" key="4">
    <source>
        <dbReference type="PROSITE" id="PS50022"/>
    </source>
</evidence>
<dbReference type="InterPro" id="IPR041033">
    <property type="entry name" value="SpaA_PFL_dom_1"/>
</dbReference>
<dbReference type="SUPFAM" id="SSF49785">
    <property type="entry name" value="Galactose-binding domain-like"/>
    <property type="match status" value="1"/>
</dbReference>
<organism evidence="5">
    <name type="scientific">Streptococcus suis</name>
    <dbReference type="NCBI Taxonomy" id="1307"/>
    <lineage>
        <taxon>Bacteria</taxon>
        <taxon>Bacillati</taxon>
        <taxon>Bacillota</taxon>
        <taxon>Bacilli</taxon>
        <taxon>Lactobacillales</taxon>
        <taxon>Streptococcaceae</taxon>
        <taxon>Streptococcus</taxon>
    </lineage>
</organism>
<evidence type="ECO:0000256" key="2">
    <source>
        <dbReference type="ARBA" id="ARBA00022525"/>
    </source>
</evidence>
<dbReference type="InterPro" id="IPR008979">
    <property type="entry name" value="Galactose-bd-like_sf"/>
</dbReference>
<dbReference type="Pfam" id="PF00754">
    <property type="entry name" value="F5_F8_type_C"/>
    <property type="match status" value="1"/>
</dbReference>
<dbReference type="InterPro" id="IPR000421">
    <property type="entry name" value="FA58C"/>
</dbReference>
<dbReference type="Pfam" id="PF17802">
    <property type="entry name" value="SpaA"/>
    <property type="match status" value="9"/>
</dbReference>
<proteinExistence type="inferred from homology"/>